<dbReference type="EMBL" id="AKWF02000028">
    <property type="protein sequence ID" value="EMO64412.1"/>
    <property type="molecule type" value="Genomic_DNA"/>
</dbReference>
<gene>
    <name evidence="1" type="ORF">LEP1GSC133_3817</name>
</gene>
<evidence type="ECO:0000313" key="2">
    <source>
        <dbReference type="Proteomes" id="UP000012159"/>
    </source>
</evidence>
<name>M6W3V7_LEPBO</name>
<comment type="caution">
    <text evidence="1">The sequence shown here is derived from an EMBL/GenBank/DDBJ whole genome shotgun (WGS) entry which is preliminary data.</text>
</comment>
<protein>
    <submittedName>
        <fullName evidence="1">Uncharacterized protein</fullName>
    </submittedName>
</protein>
<proteinExistence type="predicted"/>
<organism evidence="1 2">
    <name type="scientific">Leptospira borgpetersenii serovar Pomona str. 200901868</name>
    <dbReference type="NCBI Taxonomy" id="1192866"/>
    <lineage>
        <taxon>Bacteria</taxon>
        <taxon>Pseudomonadati</taxon>
        <taxon>Spirochaetota</taxon>
        <taxon>Spirochaetia</taxon>
        <taxon>Leptospirales</taxon>
        <taxon>Leptospiraceae</taxon>
        <taxon>Leptospira</taxon>
    </lineage>
</organism>
<evidence type="ECO:0000313" key="1">
    <source>
        <dbReference type="EMBL" id="EMO64412.1"/>
    </source>
</evidence>
<dbReference type="AlphaFoldDB" id="M6W3V7"/>
<dbReference type="Proteomes" id="UP000012159">
    <property type="component" value="Unassembled WGS sequence"/>
</dbReference>
<sequence>MDFIEVSFNDKELVSKPKKKSAQSLHKSVWSIGIPADQ</sequence>
<accession>M6W3V7</accession>
<reference evidence="1 2" key="1">
    <citation type="submission" date="2013-01" db="EMBL/GenBank/DDBJ databases">
        <authorList>
            <person name="Harkins D.M."/>
            <person name="Durkin A.S."/>
            <person name="Brinkac L.M."/>
            <person name="Haft D.H."/>
            <person name="Selengut J.D."/>
            <person name="Sanka R."/>
            <person name="DePew J."/>
            <person name="Purushe J."/>
            <person name="Picardeau M."/>
            <person name="Werts C."/>
            <person name="Goarant C."/>
            <person name="Vinetz J.M."/>
            <person name="Sutton G.G."/>
            <person name="Nierman W.C."/>
            <person name="Fouts D.E."/>
        </authorList>
    </citation>
    <scope>NUCLEOTIDE SEQUENCE [LARGE SCALE GENOMIC DNA]</scope>
    <source>
        <strain evidence="1 2">200901868</strain>
    </source>
</reference>